<evidence type="ECO:0000259" key="7">
    <source>
        <dbReference type="PROSITE" id="PS50206"/>
    </source>
</evidence>
<name>G7V847_THELD</name>
<dbReference type="EMBL" id="CP003096">
    <property type="protein sequence ID" value="AER67378.1"/>
    <property type="molecule type" value="Genomic_DNA"/>
</dbReference>
<dbReference type="Gene3D" id="3.40.250.10">
    <property type="entry name" value="Rhodanese-like domain"/>
    <property type="match status" value="1"/>
</dbReference>
<evidence type="ECO:0000256" key="4">
    <source>
        <dbReference type="ARBA" id="ARBA00022827"/>
    </source>
</evidence>
<keyword evidence="9" id="KW-1185">Reference proteome</keyword>
<evidence type="ECO:0000256" key="1">
    <source>
        <dbReference type="ARBA" id="ARBA00001974"/>
    </source>
</evidence>
<dbReference type="Gene3D" id="3.50.50.60">
    <property type="entry name" value="FAD/NAD(P)-binding domain"/>
    <property type="match status" value="2"/>
</dbReference>
<accession>G7V847</accession>
<evidence type="ECO:0000256" key="2">
    <source>
        <dbReference type="ARBA" id="ARBA00009130"/>
    </source>
</evidence>
<evidence type="ECO:0000313" key="9">
    <source>
        <dbReference type="Proteomes" id="UP000005868"/>
    </source>
</evidence>
<evidence type="ECO:0000256" key="5">
    <source>
        <dbReference type="ARBA" id="ARBA00023002"/>
    </source>
</evidence>
<organism evidence="8 9">
    <name type="scientific">Thermovirga lienii (strain ATCC BAA-1197 / DSM 17291 / Cas60314)</name>
    <dbReference type="NCBI Taxonomy" id="580340"/>
    <lineage>
        <taxon>Bacteria</taxon>
        <taxon>Thermotogati</taxon>
        <taxon>Synergistota</taxon>
        <taxon>Synergistia</taxon>
        <taxon>Synergistales</taxon>
        <taxon>Thermovirgaceae</taxon>
        <taxon>Thermovirga</taxon>
    </lineage>
</organism>
<dbReference type="PRINTS" id="PR00411">
    <property type="entry name" value="PNDRDTASEI"/>
</dbReference>
<dbReference type="HOGENOM" id="CLU_003291_1_2_0"/>
<evidence type="ECO:0000256" key="3">
    <source>
        <dbReference type="ARBA" id="ARBA00022630"/>
    </source>
</evidence>
<dbReference type="InterPro" id="IPR036873">
    <property type="entry name" value="Rhodanese-like_dom_sf"/>
</dbReference>
<keyword evidence="5" id="KW-0560">Oxidoreductase</keyword>
<evidence type="ECO:0000313" key="8">
    <source>
        <dbReference type="EMBL" id="AER67378.1"/>
    </source>
</evidence>
<keyword evidence="4" id="KW-0274">FAD</keyword>
<protein>
    <submittedName>
        <fullName evidence="8">FAD-dependent pyridine nucleotide-disulfide oxidoreductase</fullName>
    </submittedName>
</protein>
<dbReference type="InterPro" id="IPR016156">
    <property type="entry name" value="FAD/NAD-linked_Rdtase_dimer_sf"/>
</dbReference>
<dbReference type="InterPro" id="IPR036188">
    <property type="entry name" value="FAD/NAD-bd_sf"/>
</dbReference>
<dbReference type="KEGG" id="tli:Tlie_1656"/>
<sequence length="562" mass="60931">MKVLIIGGVACGGKTAARLMRVAPDAEVTILEKGEYLSYAGCGLPYYVGGVVKEYKDLMSTPIGVVRDATFFRKVKHVTVHTKHQAMKIDREKKQVTALDLASGEQKVFDYDKLVLATGASPIRPPIPGSDFPRVFTLWNMPDALAMRAAIDSGNVKKAVIIGGGLIGMEVVEALVNQGIEVSVVDLLETPLPAMMQPEFGLLLQKALEEKGVKFYGGEKVVEILGSNSEITAVKTDKREIPADMVLMAIGVRPNTLLAKEAGLDIGEKRGILVDEHMRTSDPDIYAGGDCVEVNHVLTGKKVWQPMGSVANRQGRVIADNIAGLNSIFHGVAGTAIMRAFEYTIGKTGLTREQAIEEGFDAEAVTVVDADTPHFMPGAAPIVIRIVADKKTRKVLGAQVFGKGRADKRLDVLAAAVTGGLTIDMLGNLDVAYAPPYSTALDPVTHAANTLKNKIDNLMCSYSPSELKAKFDKGERPILLDARTPQEIKEQGTLPYDTVVNIPLGALWERASELPKDKEIVTFCKISVRGWDGYTILKRLGFERVALLEGGIMAWPYEKKYI</sequence>
<dbReference type="PANTHER" id="PTHR43429:SF1">
    <property type="entry name" value="NAD(P)H SULFUR OXIDOREDUCTASE (COA-DEPENDENT)"/>
    <property type="match status" value="1"/>
</dbReference>
<dbReference type="STRING" id="580340.Tlie_1656"/>
<dbReference type="InterPro" id="IPR050260">
    <property type="entry name" value="FAD-bd_OxRdtase"/>
</dbReference>
<comment type="cofactor">
    <cofactor evidence="1">
        <name>FAD</name>
        <dbReference type="ChEBI" id="CHEBI:57692"/>
    </cofactor>
</comment>
<reference evidence="9" key="1">
    <citation type="submission" date="2011-10" db="EMBL/GenBank/DDBJ databases">
        <title>The complete genome of chromosome of Thermovirga lienii DSM 17291.</title>
        <authorList>
            <consortium name="US DOE Joint Genome Institute (JGI-PGF)"/>
            <person name="Lucas S."/>
            <person name="Copeland A."/>
            <person name="Lapidus A."/>
            <person name="Glavina del Rio T."/>
            <person name="Dalin E."/>
            <person name="Tice H."/>
            <person name="Bruce D."/>
            <person name="Goodwin L."/>
            <person name="Pitluck S."/>
            <person name="Peters L."/>
            <person name="Mikhailova N."/>
            <person name="Saunders E."/>
            <person name="Kyrpides N."/>
            <person name="Mavromatis K."/>
            <person name="Ivanova N."/>
            <person name="Last F.I."/>
            <person name="Brettin T."/>
            <person name="Detter J.C."/>
            <person name="Han C."/>
            <person name="Larimer F."/>
            <person name="Land M."/>
            <person name="Hauser L."/>
            <person name="Markowitz V."/>
            <person name="Cheng J.-F."/>
            <person name="Hugenholtz P."/>
            <person name="Woyke T."/>
            <person name="Wu D."/>
            <person name="Spring S."/>
            <person name="Schroeder M."/>
            <person name="Brambilla E.-M."/>
            <person name="Klenk H.-P."/>
            <person name="Eisen J.A."/>
        </authorList>
    </citation>
    <scope>NUCLEOTIDE SEQUENCE [LARGE SCALE GENOMIC DNA]</scope>
    <source>
        <strain evidence="9">ATCC BAA-1197 / DSM 17291 / Cas60314</strain>
    </source>
</reference>
<proteinExistence type="inferred from homology"/>
<dbReference type="AlphaFoldDB" id="G7V847"/>
<dbReference type="InterPro" id="IPR023753">
    <property type="entry name" value="FAD/NAD-binding_dom"/>
</dbReference>
<dbReference type="PANTHER" id="PTHR43429">
    <property type="entry name" value="PYRIDINE NUCLEOTIDE-DISULFIDE OXIDOREDUCTASE DOMAIN-CONTAINING"/>
    <property type="match status" value="1"/>
</dbReference>
<dbReference type="Pfam" id="PF00581">
    <property type="entry name" value="Rhodanese"/>
    <property type="match status" value="1"/>
</dbReference>
<dbReference type="SMART" id="SM00450">
    <property type="entry name" value="RHOD"/>
    <property type="match status" value="1"/>
</dbReference>
<dbReference type="SUPFAM" id="SSF51905">
    <property type="entry name" value="FAD/NAD(P)-binding domain"/>
    <property type="match status" value="1"/>
</dbReference>
<evidence type="ECO:0000256" key="6">
    <source>
        <dbReference type="ARBA" id="ARBA00023284"/>
    </source>
</evidence>
<dbReference type="SUPFAM" id="SSF55424">
    <property type="entry name" value="FAD/NAD-linked reductases, dimerisation (C-terminal) domain"/>
    <property type="match status" value="1"/>
</dbReference>
<dbReference type="PRINTS" id="PR00368">
    <property type="entry name" value="FADPNR"/>
</dbReference>
<dbReference type="GO" id="GO:0016491">
    <property type="term" value="F:oxidoreductase activity"/>
    <property type="evidence" value="ECO:0007669"/>
    <property type="project" value="UniProtKB-KW"/>
</dbReference>
<dbReference type="InterPro" id="IPR004099">
    <property type="entry name" value="Pyr_nucl-diS_OxRdtase_dimer"/>
</dbReference>
<reference evidence="8 9" key="2">
    <citation type="journal article" date="2012" name="Stand. Genomic Sci.">
        <title>Genome sequence of the moderately thermophilic, amino-acid-degrading and sulfur-reducing bacterium Thermovirga lienii type strain (Cas60314(T)).</title>
        <authorList>
            <person name="Goker M."/>
            <person name="Saunders E."/>
            <person name="Lapidus A."/>
            <person name="Nolan M."/>
            <person name="Lucas S."/>
            <person name="Hammon N."/>
            <person name="Deshpande S."/>
            <person name="Cheng J.F."/>
            <person name="Han C."/>
            <person name="Tapia R."/>
            <person name="Goodwin L.A."/>
            <person name="Pitluck S."/>
            <person name="Liolios K."/>
            <person name="Mavromatis K."/>
            <person name="Pagani I."/>
            <person name="Ivanova N."/>
            <person name="Mikhailova N."/>
            <person name="Pati A."/>
            <person name="Chen A."/>
            <person name="Palaniappan K."/>
            <person name="Land M."/>
            <person name="Chang Y.J."/>
            <person name="Jeffries C.D."/>
            <person name="Brambilla E.M."/>
            <person name="Rohde M."/>
            <person name="Spring S."/>
            <person name="Detter J.C."/>
            <person name="Woyke T."/>
            <person name="Bristow J."/>
            <person name="Eisen J.A."/>
            <person name="Markowitz V."/>
            <person name="Hugenholtz P."/>
            <person name="Kyrpides N.C."/>
            <person name="Klenk H.P."/>
        </authorList>
    </citation>
    <scope>NUCLEOTIDE SEQUENCE [LARGE SCALE GENOMIC DNA]</scope>
    <source>
        <strain evidence="9">ATCC BAA-1197 / DSM 17291 / Cas60314</strain>
    </source>
</reference>
<gene>
    <name evidence="8" type="ordered locus">Tlie_1656</name>
</gene>
<dbReference type="Proteomes" id="UP000005868">
    <property type="component" value="Chromosome"/>
</dbReference>
<dbReference type="eggNOG" id="COG0446">
    <property type="taxonomic scope" value="Bacteria"/>
</dbReference>
<dbReference type="SUPFAM" id="SSF52821">
    <property type="entry name" value="Rhodanese/Cell cycle control phosphatase"/>
    <property type="match status" value="1"/>
</dbReference>
<dbReference type="PROSITE" id="PS50206">
    <property type="entry name" value="RHODANESE_3"/>
    <property type="match status" value="1"/>
</dbReference>
<dbReference type="eggNOG" id="COG0607">
    <property type="taxonomic scope" value="Bacteria"/>
</dbReference>
<keyword evidence="6" id="KW-0676">Redox-active center</keyword>
<dbReference type="InterPro" id="IPR001763">
    <property type="entry name" value="Rhodanese-like_dom"/>
</dbReference>
<feature type="domain" description="Rhodanese" evidence="7">
    <location>
        <begin position="473"/>
        <end position="561"/>
    </location>
</feature>
<keyword evidence="3" id="KW-0285">Flavoprotein</keyword>
<dbReference type="Pfam" id="PF02852">
    <property type="entry name" value="Pyr_redox_dim"/>
    <property type="match status" value="1"/>
</dbReference>
<dbReference type="Pfam" id="PF07992">
    <property type="entry name" value="Pyr_redox_2"/>
    <property type="match status" value="1"/>
</dbReference>
<comment type="similarity">
    <text evidence="2">Belongs to the class-III pyridine nucleotide-disulfide oxidoreductase family.</text>
</comment>